<evidence type="ECO:0000256" key="3">
    <source>
        <dbReference type="ARBA" id="ARBA00023235"/>
    </source>
</evidence>
<evidence type="ECO:0000313" key="8">
    <source>
        <dbReference type="EMBL" id="OGF26497.1"/>
    </source>
</evidence>
<sequence length="382" mass="42762">MNSLSRVEINTSAIRNNIRQFRKILPRNCKIAAVIKGNAYGHGMIPLAAFLQKNKLAEYVAVANDLEALRLRAGKIKLPVIVLSYWDEKNLPALVENKIELGVYGAEQIKTLTDFVETRYIASLPATVKIHLKIDTGMHRLGFAPEEIERVVAAIQATPQLTIQGIFSHFAVADEDAIFTKKQLRQFNDVVAKVTKRGKLPLLHIANSAGSLFMQNQDCNLVRIGIALYGLEPAAKNSQFNLKPALSWKTRVIQLKDVKAGEKISYGLTYEFIKDTRVAVLPIGYADGYDRKLSNCGEVIIRGKRCPVRGRVCMNLTMVEVASSVKEGDEVVLIGRQESEEITINELAEKIGTINYEVVTRINPEIERIYTYGPKRRNKIKN</sequence>
<dbReference type="SUPFAM" id="SSF50621">
    <property type="entry name" value="Alanine racemase C-terminal domain-like"/>
    <property type="match status" value="1"/>
</dbReference>
<gene>
    <name evidence="8" type="ORF">A2242_04290</name>
</gene>
<feature type="binding site" evidence="4 6">
    <location>
        <position position="140"/>
    </location>
    <ligand>
        <name>substrate</name>
    </ligand>
</feature>
<dbReference type="Pfam" id="PF00842">
    <property type="entry name" value="Ala_racemase_C"/>
    <property type="match status" value="1"/>
</dbReference>
<dbReference type="EMBL" id="MFGC01000047">
    <property type="protein sequence ID" value="OGF26497.1"/>
    <property type="molecule type" value="Genomic_DNA"/>
</dbReference>
<dbReference type="GO" id="GO:0005829">
    <property type="term" value="C:cytosol"/>
    <property type="evidence" value="ECO:0007669"/>
    <property type="project" value="TreeGrafter"/>
</dbReference>
<dbReference type="SUPFAM" id="SSF51419">
    <property type="entry name" value="PLP-binding barrel"/>
    <property type="match status" value="1"/>
</dbReference>
<evidence type="ECO:0000256" key="5">
    <source>
        <dbReference type="PIRSR" id="PIRSR600821-50"/>
    </source>
</evidence>
<dbReference type="STRING" id="1797995.A2242_04290"/>
<dbReference type="GO" id="GO:0030632">
    <property type="term" value="P:D-alanine biosynthetic process"/>
    <property type="evidence" value="ECO:0007669"/>
    <property type="project" value="UniProtKB-UniRule"/>
</dbReference>
<comment type="pathway">
    <text evidence="4">Amino-acid biosynthesis; D-alanine biosynthesis; D-alanine from L-alanine: step 1/1.</text>
</comment>
<dbReference type="PANTHER" id="PTHR30511:SF0">
    <property type="entry name" value="ALANINE RACEMASE, CATABOLIC-RELATED"/>
    <property type="match status" value="1"/>
</dbReference>
<comment type="caution">
    <text evidence="8">The sequence shown here is derived from an EMBL/GenBank/DDBJ whole genome shotgun (WGS) entry which is preliminary data.</text>
</comment>
<organism evidence="8 9">
    <name type="scientific">Candidatus Falkowbacteria bacterium RIFOXYA2_FULL_47_9</name>
    <dbReference type="NCBI Taxonomy" id="1797995"/>
    <lineage>
        <taxon>Bacteria</taxon>
        <taxon>Candidatus Falkowiibacteriota</taxon>
    </lineage>
</organism>
<evidence type="ECO:0000256" key="4">
    <source>
        <dbReference type="HAMAP-Rule" id="MF_01201"/>
    </source>
</evidence>
<dbReference type="InterPro" id="IPR009006">
    <property type="entry name" value="Ala_racemase/Decarboxylase_C"/>
</dbReference>
<dbReference type="GO" id="GO:0008784">
    <property type="term" value="F:alanine racemase activity"/>
    <property type="evidence" value="ECO:0007669"/>
    <property type="project" value="UniProtKB-UniRule"/>
</dbReference>
<name>A0A1F5SIG5_9BACT</name>
<evidence type="ECO:0000256" key="1">
    <source>
        <dbReference type="ARBA" id="ARBA00001933"/>
    </source>
</evidence>
<dbReference type="Gene3D" id="3.20.20.10">
    <property type="entry name" value="Alanine racemase"/>
    <property type="match status" value="1"/>
</dbReference>
<dbReference type="NCBIfam" id="TIGR00492">
    <property type="entry name" value="alr"/>
    <property type="match status" value="1"/>
</dbReference>
<feature type="domain" description="Alanine racemase C-terminal" evidence="7">
    <location>
        <begin position="245"/>
        <end position="371"/>
    </location>
</feature>
<dbReference type="InterPro" id="IPR029066">
    <property type="entry name" value="PLP-binding_barrel"/>
</dbReference>
<dbReference type="AlphaFoldDB" id="A0A1F5SIG5"/>
<evidence type="ECO:0000313" key="9">
    <source>
        <dbReference type="Proteomes" id="UP000178925"/>
    </source>
</evidence>
<reference evidence="8 9" key="1">
    <citation type="journal article" date="2016" name="Nat. Commun.">
        <title>Thousands of microbial genomes shed light on interconnected biogeochemical processes in an aquifer system.</title>
        <authorList>
            <person name="Anantharaman K."/>
            <person name="Brown C.T."/>
            <person name="Hug L.A."/>
            <person name="Sharon I."/>
            <person name="Castelle C.J."/>
            <person name="Probst A.J."/>
            <person name="Thomas B.C."/>
            <person name="Singh A."/>
            <person name="Wilkins M.J."/>
            <person name="Karaoz U."/>
            <person name="Brodie E.L."/>
            <person name="Williams K.H."/>
            <person name="Hubbard S.S."/>
            <person name="Banfield J.F."/>
        </authorList>
    </citation>
    <scope>NUCLEOTIDE SEQUENCE [LARGE SCALE GENOMIC DNA]</scope>
</reference>
<dbReference type="UniPathway" id="UPA00042">
    <property type="reaction ID" value="UER00497"/>
</dbReference>
<evidence type="ECO:0000259" key="7">
    <source>
        <dbReference type="SMART" id="SM01005"/>
    </source>
</evidence>
<protein>
    <recommendedName>
        <fullName evidence="4">Alanine racemase</fullName>
        <ecNumber evidence="4">5.1.1.1</ecNumber>
    </recommendedName>
</protein>
<evidence type="ECO:0000256" key="2">
    <source>
        <dbReference type="ARBA" id="ARBA00022898"/>
    </source>
</evidence>
<evidence type="ECO:0000256" key="6">
    <source>
        <dbReference type="PIRSR" id="PIRSR600821-52"/>
    </source>
</evidence>
<dbReference type="CDD" id="cd00430">
    <property type="entry name" value="PLPDE_III_AR"/>
    <property type="match status" value="1"/>
</dbReference>
<dbReference type="HAMAP" id="MF_01201">
    <property type="entry name" value="Ala_racemase"/>
    <property type="match status" value="1"/>
</dbReference>
<comment type="similarity">
    <text evidence="4">Belongs to the alanine racemase family.</text>
</comment>
<dbReference type="PRINTS" id="PR00992">
    <property type="entry name" value="ALARACEMASE"/>
</dbReference>
<accession>A0A1F5SIG5</accession>
<keyword evidence="3 4" id="KW-0413">Isomerase</keyword>
<dbReference type="Gene3D" id="2.40.37.10">
    <property type="entry name" value="Lyase, Ornithine Decarboxylase, Chain A, domain 1"/>
    <property type="match status" value="1"/>
</dbReference>
<comment type="cofactor">
    <cofactor evidence="1 4 5">
        <name>pyridoxal 5'-phosphate</name>
        <dbReference type="ChEBI" id="CHEBI:597326"/>
    </cofactor>
</comment>
<dbReference type="EC" id="5.1.1.1" evidence="4"/>
<feature type="modified residue" description="N6-(pyridoxal phosphate)lysine" evidence="4 5">
    <location>
        <position position="36"/>
    </location>
</feature>
<dbReference type="FunFam" id="3.20.20.10:FF:000002">
    <property type="entry name" value="Alanine racemase"/>
    <property type="match status" value="1"/>
</dbReference>
<feature type="active site" description="Proton acceptor; specific for D-alanine" evidence="4">
    <location>
        <position position="36"/>
    </location>
</feature>
<feature type="binding site" evidence="4 6">
    <location>
        <position position="314"/>
    </location>
    <ligand>
        <name>substrate</name>
    </ligand>
</feature>
<comment type="function">
    <text evidence="4">Catalyzes the interconversion of L-alanine and D-alanine. May also act on other amino acids.</text>
</comment>
<dbReference type="InterPro" id="IPR011079">
    <property type="entry name" value="Ala_racemase_C"/>
</dbReference>
<dbReference type="GO" id="GO:0030170">
    <property type="term" value="F:pyridoxal phosphate binding"/>
    <property type="evidence" value="ECO:0007669"/>
    <property type="project" value="UniProtKB-UniRule"/>
</dbReference>
<feature type="active site" description="Proton acceptor; specific for L-alanine" evidence="4">
    <location>
        <position position="266"/>
    </location>
</feature>
<dbReference type="Proteomes" id="UP000178925">
    <property type="component" value="Unassembled WGS sequence"/>
</dbReference>
<dbReference type="InterPro" id="IPR001608">
    <property type="entry name" value="Ala_racemase_N"/>
</dbReference>
<comment type="catalytic activity">
    <reaction evidence="4">
        <text>L-alanine = D-alanine</text>
        <dbReference type="Rhea" id="RHEA:20249"/>
        <dbReference type="ChEBI" id="CHEBI:57416"/>
        <dbReference type="ChEBI" id="CHEBI:57972"/>
        <dbReference type="EC" id="5.1.1.1"/>
    </reaction>
</comment>
<dbReference type="Pfam" id="PF01168">
    <property type="entry name" value="Ala_racemase_N"/>
    <property type="match status" value="1"/>
</dbReference>
<dbReference type="SMART" id="SM01005">
    <property type="entry name" value="Ala_racemase_C"/>
    <property type="match status" value="1"/>
</dbReference>
<dbReference type="InterPro" id="IPR000821">
    <property type="entry name" value="Ala_racemase"/>
</dbReference>
<proteinExistence type="inferred from homology"/>
<keyword evidence="2 4" id="KW-0663">Pyridoxal phosphate</keyword>
<dbReference type="PROSITE" id="PS00395">
    <property type="entry name" value="ALANINE_RACEMASE"/>
    <property type="match status" value="1"/>
</dbReference>
<dbReference type="InterPro" id="IPR020622">
    <property type="entry name" value="Ala_racemase_pyridoxalP-BS"/>
</dbReference>
<dbReference type="PANTHER" id="PTHR30511">
    <property type="entry name" value="ALANINE RACEMASE"/>
    <property type="match status" value="1"/>
</dbReference>